<feature type="compositionally biased region" description="Low complexity" evidence="1">
    <location>
        <begin position="24"/>
        <end position="39"/>
    </location>
</feature>
<protein>
    <submittedName>
        <fullName evidence="2">Uncharacterized protein</fullName>
    </submittedName>
</protein>
<feature type="region of interest" description="Disordered" evidence="1">
    <location>
        <begin position="121"/>
        <end position="224"/>
    </location>
</feature>
<dbReference type="EMBL" id="JAEPRB010000161">
    <property type="protein sequence ID" value="KAG2219868.1"/>
    <property type="molecule type" value="Genomic_DNA"/>
</dbReference>
<dbReference type="Proteomes" id="UP000646827">
    <property type="component" value="Unassembled WGS sequence"/>
</dbReference>
<evidence type="ECO:0000313" key="2">
    <source>
        <dbReference type="EMBL" id="KAG2219868.1"/>
    </source>
</evidence>
<evidence type="ECO:0000313" key="3">
    <source>
        <dbReference type="Proteomes" id="UP000646827"/>
    </source>
</evidence>
<keyword evidence="3" id="KW-1185">Reference proteome</keyword>
<proteinExistence type="predicted"/>
<evidence type="ECO:0000256" key="1">
    <source>
        <dbReference type="SAM" id="MobiDB-lite"/>
    </source>
</evidence>
<feature type="compositionally biased region" description="Low complexity" evidence="1">
    <location>
        <begin position="1"/>
        <end position="16"/>
    </location>
</feature>
<reference evidence="2 3" key="1">
    <citation type="submission" date="2020-12" db="EMBL/GenBank/DDBJ databases">
        <title>Metabolic potential, ecology and presence of endohyphal bacteria is reflected in genomic diversity of Mucoromycotina.</title>
        <authorList>
            <person name="Muszewska A."/>
            <person name="Okrasinska A."/>
            <person name="Steczkiewicz K."/>
            <person name="Drgas O."/>
            <person name="Orlowska M."/>
            <person name="Perlinska-Lenart U."/>
            <person name="Aleksandrzak-Piekarczyk T."/>
            <person name="Szatraj K."/>
            <person name="Zielenkiewicz U."/>
            <person name="Pilsyk S."/>
            <person name="Malc E."/>
            <person name="Mieczkowski P."/>
            <person name="Kruszewska J.S."/>
            <person name="Biernat P."/>
            <person name="Pawlowska J."/>
        </authorList>
    </citation>
    <scope>NUCLEOTIDE SEQUENCE [LARGE SCALE GENOMIC DNA]</scope>
    <source>
        <strain evidence="2 3">CBS 142.35</strain>
    </source>
</reference>
<feature type="region of interest" description="Disordered" evidence="1">
    <location>
        <begin position="1"/>
        <end position="69"/>
    </location>
</feature>
<accession>A0A8H7S1U4</accession>
<name>A0A8H7S1U4_9FUNG</name>
<feature type="compositionally biased region" description="Basic and acidic residues" evidence="1">
    <location>
        <begin position="138"/>
        <end position="151"/>
    </location>
</feature>
<organism evidence="2 3">
    <name type="scientific">Circinella minor</name>
    <dbReference type="NCBI Taxonomy" id="1195481"/>
    <lineage>
        <taxon>Eukaryota</taxon>
        <taxon>Fungi</taxon>
        <taxon>Fungi incertae sedis</taxon>
        <taxon>Mucoromycota</taxon>
        <taxon>Mucoromycotina</taxon>
        <taxon>Mucoromycetes</taxon>
        <taxon>Mucorales</taxon>
        <taxon>Lichtheimiaceae</taxon>
        <taxon>Circinella</taxon>
    </lineage>
</organism>
<sequence length="309" mass="34916">MSGEASSSKGISGTSSPIEHFTEEQQTQNVTTVQQQSTSRVPSLPAVEGSPNKKIFPFSGPGGTKLINSPETYEKSKAIIKYPPLPTATSTYIIPGDQQANDSVSELPTRQLDGIEEEMKNNARAYVDPNYKFPAVSESDKEPIIYEELSKSPEYQEEYDHLPPKPPVRTDEFRSSGEKSVGQKRKLDNNSDKEQDKQQERSPKRIHVSEEIDDENKYNEDDDLKGQDWKDVLYGCIAEYRKHIENEEKNLIMLINVSVRLQKLFALGVKSIKKIDEDMQSSKQVHPSDAINKYNKLLFDAMAIIEKDS</sequence>
<dbReference type="OrthoDB" id="10316773at2759"/>
<dbReference type="AlphaFoldDB" id="A0A8H7S1U4"/>
<feature type="compositionally biased region" description="Basic and acidic residues" evidence="1">
    <location>
        <begin position="158"/>
        <end position="177"/>
    </location>
</feature>
<gene>
    <name evidence="2" type="ORF">INT45_000755</name>
</gene>
<feature type="compositionally biased region" description="Basic and acidic residues" evidence="1">
    <location>
        <begin position="185"/>
        <end position="224"/>
    </location>
</feature>
<comment type="caution">
    <text evidence="2">The sequence shown here is derived from an EMBL/GenBank/DDBJ whole genome shotgun (WGS) entry which is preliminary data.</text>
</comment>